<keyword evidence="2" id="KW-0472">Membrane</keyword>
<dbReference type="AlphaFoldDB" id="A0A1M6TJX8"/>
<dbReference type="GO" id="GO:0000155">
    <property type="term" value="F:phosphorelay sensor kinase activity"/>
    <property type="evidence" value="ECO:0007669"/>
    <property type="project" value="InterPro"/>
</dbReference>
<feature type="transmembrane region" description="Helical" evidence="2">
    <location>
        <begin position="113"/>
        <end position="133"/>
    </location>
</feature>
<evidence type="ECO:0000256" key="1">
    <source>
        <dbReference type="SAM" id="Coils"/>
    </source>
</evidence>
<dbReference type="Gene3D" id="1.10.287.130">
    <property type="match status" value="1"/>
</dbReference>
<dbReference type="EMBL" id="FRAA01000006">
    <property type="protein sequence ID" value="SHK57372.1"/>
    <property type="molecule type" value="Genomic_DNA"/>
</dbReference>
<keyword evidence="2" id="KW-1133">Transmembrane helix</keyword>
<dbReference type="SUPFAM" id="SSF47384">
    <property type="entry name" value="Homodimeric domain of signal transducing histidine kinase"/>
    <property type="match status" value="1"/>
</dbReference>
<dbReference type="STRING" id="156994.SAMN04488028_10679"/>
<evidence type="ECO:0008006" key="5">
    <source>
        <dbReference type="Google" id="ProtNLM"/>
    </source>
</evidence>
<reference evidence="4" key="1">
    <citation type="submission" date="2016-11" db="EMBL/GenBank/DDBJ databases">
        <authorList>
            <person name="Varghese N."/>
            <person name="Submissions S."/>
        </authorList>
    </citation>
    <scope>NUCLEOTIDE SEQUENCE [LARGE SCALE GENOMIC DNA]</scope>
    <source>
        <strain evidence="4">DSM 26134</strain>
    </source>
</reference>
<proteinExistence type="predicted"/>
<feature type="coiled-coil region" evidence="1">
    <location>
        <begin position="268"/>
        <end position="295"/>
    </location>
</feature>
<organism evidence="3 4">
    <name type="scientific">Reichenbachiella agariperforans</name>
    <dbReference type="NCBI Taxonomy" id="156994"/>
    <lineage>
        <taxon>Bacteria</taxon>
        <taxon>Pseudomonadati</taxon>
        <taxon>Bacteroidota</taxon>
        <taxon>Cytophagia</taxon>
        <taxon>Cytophagales</taxon>
        <taxon>Reichenbachiellaceae</taxon>
        <taxon>Reichenbachiella</taxon>
    </lineage>
</organism>
<keyword evidence="1" id="KW-0175">Coiled coil</keyword>
<dbReference type="InterPro" id="IPR036097">
    <property type="entry name" value="HisK_dim/P_sf"/>
</dbReference>
<evidence type="ECO:0000313" key="4">
    <source>
        <dbReference type="Proteomes" id="UP000184474"/>
    </source>
</evidence>
<protein>
    <recommendedName>
        <fullName evidence="5">Histidine kinase</fullName>
    </recommendedName>
</protein>
<feature type="transmembrane region" description="Helical" evidence="2">
    <location>
        <begin position="153"/>
        <end position="175"/>
    </location>
</feature>
<gene>
    <name evidence="3" type="ORF">SAMN04488028_10679</name>
</gene>
<sequence>MKRDRHHRVAYRIGYLIVFLGAVYGVFSFVYFNAYLAVFPIVAGFLGLLSIGLLRRNFSTVPRAILSLIPLALNAGYHASLVAPSDPLIISLYISEFGMMLIPWVIFDYREKYTLWTCTGLGLLIILGQYKLGSLLPDRKDMGQVFVDSYLDYVTYGFGTLLLFLVMYAFLYELYLQAQREQRLMNKLKSYQRKIFNDNKTLYESQSKVTEINEYLTLEVRERAQRLEQQNKILAEQSFINSHLLRAPLCRVMALVNLLSSEEREPEKQEILKMIDDSLDEMNELTKRISSSLEQRGYFDQYETNFKHIEETLHETDVKLENLISDD</sequence>
<feature type="transmembrane region" description="Helical" evidence="2">
    <location>
        <begin position="61"/>
        <end position="82"/>
    </location>
</feature>
<dbReference type="Proteomes" id="UP000184474">
    <property type="component" value="Unassembled WGS sequence"/>
</dbReference>
<dbReference type="RefSeq" id="WP_073123746.1">
    <property type="nucleotide sequence ID" value="NZ_FRAA01000006.1"/>
</dbReference>
<accession>A0A1M6TJX8</accession>
<keyword evidence="4" id="KW-1185">Reference proteome</keyword>
<evidence type="ECO:0000256" key="2">
    <source>
        <dbReference type="SAM" id="Phobius"/>
    </source>
</evidence>
<feature type="transmembrane region" description="Helical" evidence="2">
    <location>
        <begin position="37"/>
        <end position="54"/>
    </location>
</feature>
<keyword evidence="2" id="KW-0812">Transmembrane</keyword>
<evidence type="ECO:0000313" key="3">
    <source>
        <dbReference type="EMBL" id="SHK57372.1"/>
    </source>
</evidence>
<name>A0A1M6TJX8_REIAG</name>
<feature type="transmembrane region" description="Helical" evidence="2">
    <location>
        <begin position="88"/>
        <end position="106"/>
    </location>
</feature>
<feature type="transmembrane region" description="Helical" evidence="2">
    <location>
        <begin position="12"/>
        <end position="31"/>
    </location>
</feature>